<comment type="similarity">
    <text evidence="5">Belongs to the SAT4 family.</text>
</comment>
<name>A0A0G2H633_9PEZI</name>
<feature type="domain" description="Rhodopsin" evidence="6">
    <location>
        <begin position="1"/>
        <end position="60"/>
    </location>
</feature>
<proteinExistence type="inferred from homology"/>
<evidence type="ECO:0000256" key="4">
    <source>
        <dbReference type="ARBA" id="ARBA00023136"/>
    </source>
</evidence>
<keyword evidence="2" id="KW-0812">Transmembrane</keyword>
<evidence type="ECO:0000313" key="8">
    <source>
        <dbReference type="Proteomes" id="UP000034680"/>
    </source>
</evidence>
<accession>A0A0G2H633</accession>
<dbReference type="AlphaFoldDB" id="A0A0G2H633"/>
<organism evidence="7 8">
    <name type="scientific">Diaporthe ampelina</name>
    <dbReference type="NCBI Taxonomy" id="1214573"/>
    <lineage>
        <taxon>Eukaryota</taxon>
        <taxon>Fungi</taxon>
        <taxon>Dikarya</taxon>
        <taxon>Ascomycota</taxon>
        <taxon>Pezizomycotina</taxon>
        <taxon>Sordariomycetes</taxon>
        <taxon>Sordariomycetidae</taxon>
        <taxon>Diaporthales</taxon>
        <taxon>Diaporthaceae</taxon>
        <taxon>Diaporthe</taxon>
    </lineage>
</organism>
<reference evidence="7 8" key="2">
    <citation type="submission" date="2015-05" db="EMBL/GenBank/DDBJ databases">
        <authorList>
            <person name="Morales-Cruz A."/>
            <person name="Amrine K.C."/>
            <person name="Cantu D."/>
        </authorList>
    </citation>
    <scope>NUCLEOTIDE SEQUENCE [LARGE SCALE GENOMIC DNA]</scope>
    <source>
        <strain evidence="7">DA912</strain>
    </source>
</reference>
<evidence type="ECO:0000256" key="2">
    <source>
        <dbReference type="ARBA" id="ARBA00022692"/>
    </source>
</evidence>
<sequence>MFAFGLIVTAVSLYRLTMIDRFTLSQNPTVDFIDVGTWSGLELYVGIICACLPNFNSLLKPVYAWMGSRIHSSKPSGNDSGIGSGRYRRGHSEEQFGLERRIRATTVIDVEENRSNGESMSIGRGGGGDFGNDGAVFRMQEIELGTTTNGTISGRAWSSER</sequence>
<keyword evidence="3" id="KW-1133">Transmembrane helix</keyword>
<dbReference type="Proteomes" id="UP000034680">
    <property type="component" value="Unassembled WGS sequence"/>
</dbReference>
<dbReference type="Pfam" id="PF20684">
    <property type="entry name" value="Fung_rhodopsin"/>
    <property type="match status" value="1"/>
</dbReference>
<protein>
    <submittedName>
        <fullName evidence="7">Putative cfem domain-containing protein</fullName>
    </submittedName>
</protein>
<comment type="caution">
    <text evidence="7">The sequence shown here is derived from an EMBL/GenBank/DDBJ whole genome shotgun (WGS) entry which is preliminary data.</text>
</comment>
<dbReference type="PANTHER" id="PTHR33048">
    <property type="entry name" value="PTH11-LIKE INTEGRAL MEMBRANE PROTEIN (AFU_ORTHOLOGUE AFUA_5G11245)"/>
    <property type="match status" value="1"/>
</dbReference>
<dbReference type="OrthoDB" id="2496787at2759"/>
<dbReference type="STRING" id="1214573.A0A0G2H633"/>
<gene>
    <name evidence="7" type="ORF">UCDDA912_g09395</name>
</gene>
<dbReference type="InterPro" id="IPR052337">
    <property type="entry name" value="SAT4-like"/>
</dbReference>
<keyword evidence="4" id="KW-0472">Membrane</keyword>
<evidence type="ECO:0000313" key="7">
    <source>
        <dbReference type="EMBL" id="KKY30673.1"/>
    </source>
</evidence>
<dbReference type="InterPro" id="IPR049326">
    <property type="entry name" value="Rhodopsin_dom_fungi"/>
</dbReference>
<evidence type="ECO:0000259" key="6">
    <source>
        <dbReference type="Pfam" id="PF20684"/>
    </source>
</evidence>
<dbReference type="PANTHER" id="PTHR33048:SF143">
    <property type="entry name" value="EXTRACELLULAR MEMBRANE PROTEIN CFEM DOMAIN-CONTAINING PROTEIN-RELATED"/>
    <property type="match status" value="1"/>
</dbReference>
<dbReference type="GO" id="GO:0016020">
    <property type="term" value="C:membrane"/>
    <property type="evidence" value="ECO:0007669"/>
    <property type="project" value="UniProtKB-SubCell"/>
</dbReference>
<keyword evidence="8" id="KW-1185">Reference proteome</keyword>
<comment type="subcellular location">
    <subcellularLocation>
        <location evidence="1">Membrane</location>
        <topology evidence="1">Multi-pass membrane protein</topology>
    </subcellularLocation>
</comment>
<reference evidence="7 8" key="1">
    <citation type="submission" date="2015-05" db="EMBL/GenBank/DDBJ databases">
        <title>Distinctive expansion of gene families associated with plant cell wall degradation and secondary metabolism in the genomes of grapevine trunk pathogens.</title>
        <authorList>
            <person name="Lawrence D.P."/>
            <person name="Travadon R."/>
            <person name="Rolshausen P.E."/>
            <person name="Baumgartner K."/>
        </authorList>
    </citation>
    <scope>NUCLEOTIDE SEQUENCE [LARGE SCALE GENOMIC DNA]</scope>
    <source>
        <strain evidence="7">DA912</strain>
    </source>
</reference>
<dbReference type="EMBL" id="LCUC01000456">
    <property type="protein sequence ID" value="KKY30673.1"/>
    <property type="molecule type" value="Genomic_DNA"/>
</dbReference>
<evidence type="ECO:0000256" key="3">
    <source>
        <dbReference type="ARBA" id="ARBA00022989"/>
    </source>
</evidence>
<evidence type="ECO:0000256" key="5">
    <source>
        <dbReference type="ARBA" id="ARBA00038359"/>
    </source>
</evidence>
<evidence type="ECO:0000256" key="1">
    <source>
        <dbReference type="ARBA" id="ARBA00004141"/>
    </source>
</evidence>